<dbReference type="RefSeq" id="WP_345425303.1">
    <property type="nucleotide sequence ID" value="NZ_AP031496.1"/>
</dbReference>
<dbReference type="InterPro" id="IPR052891">
    <property type="entry name" value="DNA-3mA_glycosylase"/>
</dbReference>
<keyword evidence="2" id="KW-1185">Reference proteome</keyword>
<dbReference type="SUPFAM" id="SSF48150">
    <property type="entry name" value="DNA-glycosylase"/>
    <property type="match status" value="1"/>
</dbReference>
<dbReference type="Gene3D" id="1.10.340.30">
    <property type="entry name" value="Hypothetical protein, domain 2"/>
    <property type="match status" value="1"/>
</dbReference>
<dbReference type="InterPro" id="IPR005019">
    <property type="entry name" value="Adenine_glyco"/>
</dbReference>
<reference evidence="2" key="1">
    <citation type="journal article" date="2019" name="Int. J. Syst. Evol. Microbiol.">
        <title>The Global Catalogue of Microorganisms (GCM) 10K type strain sequencing project: providing services to taxonomists for standard genome sequencing and annotation.</title>
        <authorList>
            <consortium name="The Broad Institute Genomics Platform"/>
            <consortium name="The Broad Institute Genome Sequencing Center for Infectious Disease"/>
            <person name="Wu L."/>
            <person name="Ma J."/>
        </authorList>
    </citation>
    <scope>NUCLEOTIDE SEQUENCE [LARGE SCALE GENOMIC DNA]</scope>
    <source>
        <strain evidence="2">JCM 19134</strain>
    </source>
</reference>
<proteinExistence type="predicted"/>
<comment type="caution">
    <text evidence="1">The sequence shown here is derived from an EMBL/GenBank/DDBJ whole genome shotgun (WGS) entry which is preliminary data.</text>
</comment>
<accession>A0AAV3U6C0</accession>
<name>A0AAV3U6C0_9ALTE</name>
<dbReference type="EMBL" id="BAABLX010000029">
    <property type="protein sequence ID" value="GAA4951244.1"/>
    <property type="molecule type" value="Genomic_DNA"/>
</dbReference>
<dbReference type="GO" id="GO:0006284">
    <property type="term" value="P:base-excision repair"/>
    <property type="evidence" value="ECO:0007669"/>
    <property type="project" value="InterPro"/>
</dbReference>
<dbReference type="InterPro" id="IPR011257">
    <property type="entry name" value="DNA_glycosylase"/>
</dbReference>
<organism evidence="1 2">
    <name type="scientific">Halioxenophilus aromaticivorans</name>
    <dbReference type="NCBI Taxonomy" id="1306992"/>
    <lineage>
        <taxon>Bacteria</taxon>
        <taxon>Pseudomonadati</taxon>
        <taxon>Pseudomonadota</taxon>
        <taxon>Gammaproteobacteria</taxon>
        <taxon>Alteromonadales</taxon>
        <taxon>Alteromonadaceae</taxon>
        <taxon>Halioxenophilus</taxon>
    </lineage>
</organism>
<dbReference type="AlphaFoldDB" id="A0AAV3U6C0"/>
<evidence type="ECO:0000313" key="2">
    <source>
        <dbReference type="Proteomes" id="UP001409585"/>
    </source>
</evidence>
<dbReference type="GO" id="GO:0008725">
    <property type="term" value="F:DNA-3-methyladenine glycosylase activity"/>
    <property type="evidence" value="ECO:0007669"/>
    <property type="project" value="InterPro"/>
</dbReference>
<protein>
    <submittedName>
        <fullName evidence="1">DNA-3-methyladenine glycosylase I</fullName>
    </submittedName>
</protein>
<dbReference type="Proteomes" id="UP001409585">
    <property type="component" value="Unassembled WGS sequence"/>
</dbReference>
<sequence>MTVPFEEIKQRAIGFKGRSAVQAAHLPAVKTDQKLIDQSDAFYLSTMTRRIFQAGLKHSVINARWPAFEAAFANFDPYTNAMMSDDEMDAHMANTKLIRHLGKMKSIRHNANLVLEVAREYGSFGRFLAQWPGSDIVDLWGWLKKRGNQLGGMSGARFLRMAGKDTFLITEDIVALLRSLEVVDKTPTAKRDLAKVQAVFNEWQAQSGLPLSHISRIASYTVNTP</sequence>
<gene>
    <name evidence="1" type="ORF">GCM10025791_34610</name>
</gene>
<dbReference type="PANTHER" id="PTHR30037">
    <property type="entry name" value="DNA-3-METHYLADENINE GLYCOSYLASE 1"/>
    <property type="match status" value="1"/>
</dbReference>
<dbReference type="Pfam" id="PF03352">
    <property type="entry name" value="Adenine_glyco"/>
    <property type="match status" value="1"/>
</dbReference>
<evidence type="ECO:0000313" key="1">
    <source>
        <dbReference type="EMBL" id="GAA4951244.1"/>
    </source>
</evidence>
<dbReference type="PANTHER" id="PTHR30037:SF3">
    <property type="entry name" value="BLR0857 PROTEIN"/>
    <property type="match status" value="1"/>
</dbReference>